<dbReference type="GO" id="GO:0051754">
    <property type="term" value="P:meiotic sister chromatid cohesion, centromeric"/>
    <property type="evidence" value="ECO:0007669"/>
    <property type="project" value="TreeGrafter"/>
</dbReference>
<keyword evidence="7" id="KW-1185">Reference proteome</keyword>
<dbReference type="AlphaFoldDB" id="A0A8T2K3Q9"/>
<comment type="caution">
    <text evidence="6">The sequence shown here is derived from an EMBL/GenBank/DDBJ whole genome shotgun (WGS) entry which is preliminary data.</text>
</comment>
<dbReference type="InterPro" id="IPR011009">
    <property type="entry name" value="Kinase-like_dom_sf"/>
</dbReference>
<dbReference type="GO" id="GO:0004672">
    <property type="term" value="F:protein kinase activity"/>
    <property type="evidence" value="ECO:0007669"/>
    <property type="project" value="InterPro"/>
</dbReference>
<dbReference type="GO" id="GO:0005634">
    <property type="term" value="C:nucleus"/>
    <property type="evidence" value="ECO:0007669"/>
    <property type="project" value="TreeGrafter"/>
</dbReference>
<dbReference type="GO" id="GO:0000776">
    <property type="term" value="C:kinetochore"/>
    <property type="evidence" value="ECO:0007669"/>
    <property type="project" value="UniProtKB-KW"/>
</dbReference>
<keyword evidence="3" id="KW-0995">Kinetochore</keyword>
<dbReference type="EMBL" id="JAACNH010000002">
    <property type="protein sequence ID" value="KAG8450703.1"/>
    <property type="molecule type" value="Genomic_DNA"/>
</dbReference>
<dbReference type="InterPro" id="IPR000719">
    <property type="entry name" value="Prot_kinase_dom"/>
</dbReference>
<evidence type="ECO:0000313" key="6">
    <source>
        <dbReference type="EMBL" id="KAG8450703.1"/>
    </source>
</evidence>
<evidence type="ECO:0000259" key="5">
    <source>
        <dbReference type="PROSITE" id="PS50011"/>
    </source>
</evidence>
<evidence type="ECO:0000256" key="1">
    <source>
        <dbReference type="ARBA" id="ARBA00004629"/>
    </source>
</evidence>
<feature type="domain" description="Protein kinase" evidence="5">
    <location>
        <begin position="1"/>
        <end position="271"/>
    </location>
</feature>
<dbReference type="SUPFAM" id="SSF56112">
    <property type="entry name" value="Protein kinase-like (PK-like)"/>
    <property type="match status" value="1"/>
</dbReference>
<dbReference type="Proteomes" id="UP000812440">
    <property type="component" value="Chromosome 2"/>
</dbReference>
<dbReference type="GO" id="GO:0005524">
    <property type="term" value="F:ATP binding"/>
    <property type="evidence" value="ECO:0007669"/>
    <property type="project" value="InterPro"/>
</dbReference>
<keyword evidence="2" id="KW-0158">Chromosome</keyword>
<evidence type="ECO:0000313" key="7">
    <source>
        <dbReference type="Proteomes" id="UP000812440"/>
    </source>
</evidence>
<proteinExistence type="predicted"/>
<sequence length="271" mass="31525">MSPKWVNPHRSYGQEVKKHKDYQPVPWDFFVILQLKQRLGDVFEVSFVEQSNCFLFQNGCITLYKDVNKFSLQEILLDSEEFIMEVIVLVTYNLLSLVEKLHSVEIVHGDLRPETVLLDDRLFDLSSLAELDGLFRLIDFSHSMDLKLYPAIKSLCFPTGKTEIGQQFLNSQSSPYMVDLLGIADIVHLMIFRKHLLLHQENSVWTISEKVSRLHGGNLWNRFFTKILNSDDPSVCVLRELKGELVELFDSCFQDKLCSYFIELDMRLNPL</sequence>
<evidence type="ECO:0000256" key="4">
    <source>
        <dbReference type="ARBA" id="ARBA00023328"/>
    </source>
</evidence>
<dbReference type="InterPro" id="IPR015661">
    <property type="entry name" value="Bub1/Mad3"/>
</dbReference>
<evidence type="ECO:0000256" key="2">
    <source>
        <dbReference type="ARBA" id="ARBA00022454"/>
    </source>
</evidence>
<dbReference type="Gene3D" id="1.10.510.10">
    <property type="entry name" value="Transferase(Phosphotransferase) domain 1"/>
    <property type="match status" value="1"/>
</dbReference>
<dbReference type="OrthoDB" id="248495at2759"/>
<organism evidence="6 7">
    <name type="scientific">Hymenochirus boettgeri</name>
    <name type="common">Congo dwarf clawed frog</name>
    <dbReference type="NCBI Taxonomy" id="247094"/>
    <lineage>
        <taxon>Eukaryota</taxon>
        <taxon>Metazoa</taxon>
        <taxon>Chordata</taxon>
        <taxon>Craniata</taxon>
        <taxon>Vertebrata</taxon>
        <taxon>Euteleostomi</taxon>
        <taxon>Amphibia</taxon>
        <taxon>Batrachia</taxon>
        <taxon>Anura</taxon>
        <taxon>Pipoidea</taxon>
        <taxon>Pipidae</taxon>
        <taxon>Pipinae</taxon>
        <taxon>Hymenochirus</taxon>
    </lineage>
</organism>
<comment type="subcellular location">
    <subcellularLocation>
        <location evidence="1">Chromosome</location>
        <location evidence="1">Centromere</location>
        <location evidence="1">Kinetochore</location>
    </subcellularLocation>
</comment>
<dbReference type="PROSITE" id="PS50011">
    <property type="entry name" value="PROTEIN_KINASE_DOM"/>
    <property type="match status" value="1"/>
</dbReference>
<reference evidence="6" key="1">
    <citation type="thesis" date="2020" institute="ProQuest LLC" country="789 East Eisenhower Parkway, Ann Arbor, MI, USA">
        <title>Comparative Genomics and Chromosome Evolution.</title>
        <authorList>
            <person name="Mudd A.B."/>
        </authorList>
    </citation>
    <scope>NUCLEOTIDE SEQUENCE</scope>
    <source>
        <strain evidence="6">Female2</strain>
        <tissue evidence="6">Blood</tissue>
    </source>
</reference>
<evidence type="ECO:0000256" key="3">
    <source>
        <dbReference type="ARBA" id="ARBA00022838"/>
    </source>
</evidence>
<dbReference type="PANTHER" id="PTHR14030:SF25">
    <property type="entry name" value="MITOTIC CHECKPOINT SERINE_THREONINE-PROTEIN KINASE BUB1 BETA"/>
    <property type="match status" value="1"/>
</dbReference>
<accession>A0A8T2K3Q9</accession>
<protein>
    <recommendedName>
        <fullName evidence="5">Protein kinase domain-containing protein</fullName>
    </recommendedName>
</protein>
<dbReference type="PANTHER" id="PTHR14030">
    <property type="entry name" value="MITOTIC CHECKPOINT SERINE/THREONINE-PROTEIN KINASE BUB1"/>
    <property type="match status" value="1"/>
</dbReference>
<dbReference type="GO" id="GO:0007094">
    <property type="term" value="P:mitotic spindle assembly checkpoint signaling"/>
    <property type="evidence" value="ECO:0007669"/>
    <property type="project" value="InterPro"/>
</dbReference>
<name>A0A8T2K3Q9_9PIPI</name>
<keyword evidence="4" id="KW-0137">Centromere</keyword>
<gene>
    <name evidence="6" type="ORF">GDO86_003106</name>
</gene>